<protein>
    <recommendedName>
        <fullName evidence="4">Cell division protein FtsL</fullName>
    </recommendedName>
</protein>
<proteinExistence type="predicted"/>
<evidence type="ECO:0000313" key="3">
    <source>
        <dbReference type="Proteomes" id="UP000076586"/>
    </source>
</evidence>
<evidence type="ECO:0000256" key="1">
    <source>
        <dbReference type="SAM" id="Phobius"/>
    </source>
</evidence>
<dbReference type="AlphaFoldDB" id="A0A170YDU3"/>
<keyword evidence="1" id="KW-0472">Membrane</keyword>
<keyword evidence="1" id="KW-1133">Transmembrane helix</keyword>
<dbReference type="STRING" id="681398.PJIAN_1311"/>
<dbReference type="Pfam" id="PF19579">
    <property type="entry name" value="FtsL_2"/>
    <property type="match status" value="1"/>
</dbReference>
<accession>A0A170YDU3</accession>
<evidence type="ECO:0000313" key="2">
    <source>
        <dbReference type="EMBL" id="GAT61728.1"/>
    </source>
</evidence>
<comment type="caution">
    <text evidence="2">The sequence shown here is derived from an EMBL/GenBank/DDBJ whole genome shotgun (WGS) entry which is preliminary data.</text>
</comment>
<reference evidence="3" key="2">
    <citation type="journal article" date="2017" name="Genome Announc.">
        <title>Draft genome sequence of Paludibacter jiangxiensis NM7(T), a propionate-producing fermentative bacterium.</title>
        <authorList>
            <person name="Qiu Y.-L."/>
            <person name="Tourlousse D.M."/>
            <person name="Matsuura N."/>
            <person name="Ohashi A."/>
            <person name="Sekiguchi Y."/>
        </authorList>
    </citation>
    <scope>NUCLEOTIDE SEQUENCE [LARGE SCALE GENOMIC DNA]</scope>
    <source>
        <strain evidence="3">NM7</strain>
    </source>
</reference>
<sequence>MDSTEQTTQPKETAKTKQWSFRQWMSGDILTTDFFRGQIFLFLLLCVIAIFYIDNRFACEQQIVKINRLKEQLTNAKYESLTTSSILMQISRQSQVSVEVTNKGIDLQPSSEPAIKIDDNEQ</sequence>
<gene>
    <name evidence="2" type="ORF">PJIAN_1311</name>
</gene>
<dbReference type="Proteomes" id="UP000076586">
    <property type="component" value="Unassembled WGS sequence"/>
</dbReference>
<organism evidence="2 3">
    <name type="scientific">Paludibacter jiangxiensis</name>
    <dbReference type="NCBI Taxonomy" id="681398"/>
    <lineage>
        <taxon>Bacteria</taxon>
        <taxon>Pseudomonadati</taxon>
        <taxon>Bacteroidota</taxon>
        <taxon>Bacteroidia</taxon>
        <taxon>Bacteroidales</taxon>
        <taxon>Paludibacteraceae</taxon>
        <taxon>Paludibacter</taxon>
    </lineage>
</organism>
<keyword evidence="1" id="KW-0812">Transmembrane</keyword>
<dbReference type="OrthoDB" id="1082825at2"/>
<dbReference type="RefSeq" id="WP_068701358.1">
    <property type="nucleotide sequence ID" value="NZ_BDCR01000001.1"/>
</dbReference>
<name>A0A170YDU3_9BACT</name>
<feature type="transmembrane region" description="Helical" evidence="1">
    <location>
        <begin position="34"/>
        <end position="53"/>
    </location>
</feature>
<dbReference type="InterPro" id="IPR045755">
    <property type="entry name" value="FtsL-like"/>
</dbReference>
<keyword evidence="3" id="KW-1185">Reference proteome</keyword>
<dbReference type="EMBL" id="BDCR01000001">
    <property type="protein sequence ID" value="GAT61728.1"/>
    <property type="molecule type" value="Genomic_DNA"/>
</dbReference>
<reference evidence="3" key="1">
    <citation type="submission" date="2016-04" db="EMBL/GenBank/DDBJ databases">
        <title>Draft genome sequence of Paludibacter jiangxiensis strain NM7.</title>
        <authorList>
            <person name="Qiu Y."/>
            <person name="Matsuura N."/>
            <person name="Ohashi A."/>
            <person name="Tourlousse M.D."/>
            <person name="Sekiguchi Y."/>
        </authorList>
    </citation>
    <scope>NUCLEOTIDE SEQUENCE [LARGE SCALE GENOMIC DNA]</scope>
    <source>
        <strain evidence="3">NM7</strain>
    </source>
</reference>
<evidence type="ECO:0008006" key="4">
    <source>
        <dbReference type="Google" id="ProtNLM"/>
    </source>
</evidence>